<dbReference type="EMBL" id="CP060780">
    <property type="protein sequence ID" value="QNP42589.1"/>
    <property type="molecule type" value="Genomic_DNA"/>
</dbReference>
<comment type="catalytic activity">
    <reaction evidence="9">
        <text>a (3R)-hydroxyacyl-[ACP] = a (2E)-enoyl-[ACP] + H2O</text>
        <dbReference type="Rhea" id="RHEA:13097"/>
        <dbReference type="Rhea" id="RHEA-COMP:9925"/>
        <dbReference type="Rhea" id="RHEA-COMP:9945"/>
        <dbReference type="ChEBI" id="CHEBI:15377"/>
        <dbReference type="ChEBI" id="CHEBI:78784"/>
        <dbReference type="ChEBI" id="CHEBI:78827"/>
        <dbReference type="EC" id="4.2.1.59"/>
    </reaction>
</comment>
<evidence type="ECO:0000256" key="3">
    <source>
        <dbReference type="ARBA" id="ARBA00022490"/>
    </source>
</evidence>
<dbReference type="Proteomes" id="UP000516134">
    <property type="component" value="Chromosome"/>
</dbReference>
<gene>
    <name evidence="9 12" type="primary">fabZ</name>
    <name evidence="12" type="ORF">H9L15_10365</name>
</gene>
<dbReference type="InterPro" id="IPR029069">
    <property type="entry name" value="HotDog_dom_sf"/>
</dbReference>
<dbReference type="SUPFAM" id="SSF54637">
    <property type="entry name" value="Thioesterase/thiol ester dehydrase-isomerase"/>
    <property type="match status" value="1"/>
</dbReference>
<keyword evidence="10" id="KW-0175">Coiled coil</keyword>
<dbReference type="InterPro" id="IPR024930">
    <property type="entry name" value="Skp_dom_sf"/>
</dbReference>
<evidence type="ECO:0000256" key="8">
    <source>
        <dbReference type="ARBA" id="ARBA00025049"/>
    </source>
</evidence>
<evidence type="ECO:0000313" key="13">
    <source>
        <dbReference type="Proteomes" id="UP000516134"/>
    </source>
</evidence>
<comment type="function">
    <text evidence="8 9">Involved in unsaturated fatty acids biosynthesis. Catalyzes the dehydration of short chain beta-hydroxyacyl-ACPs and long chain saturated and unsaturated beta-hydroxyacyl-ACPs.</text>
</comment>
<dbReference type="PANTHER" id="PTHR30272:SF1">
    <property type="entry name" value="3-HYDROXYACYL-[ACYL-CARRIER-PROTEIN] DEHYDRATASE"/>
    <property type="match status" value="1"/>
</dbReference>
<evidence type="ECO:0000256" key="1">
    <source>
        <dbReference type="ARBA" id="ARBA00004496"/>
    </source>
</evidence>
<evidence type="ECO:0000256" key="10">
    <source>
        <dbReference type="SAM" id="Coils"/>
    </source>
</evidence>
<dbReference type="EC" id="4.2.1.59" evidence="9"/>
<protein>
    <recommendedName>
        <fullName evidence="9">3-hydroxyacyl-[acyl-carrier-protein] dehydratase FabZ</fullName>
        <ecNumber evidence="9">4.2.1.59</ecNumber>
    </recommendedName>
    <alternativeName>
        <fullName evidence="9">(3R)-hydroxymyristoyl-[acyl-carrier-protein] dehydratase</fullName>
        <shortName evidence="9">(3R)-hydroxymyristoyl-ACP dehydrase</shortName>
    </alternativeName>
    <alternativeName>
        <fullName evidence="9">Beta-hydroxyacyl-ACP dehydratase</fullName>
    </alternativeName>
</protein>
<dbReference type="InterPro" id="IPR005632">
    <property type="entry name" value="Chaperone_Skp"/>
</dbReference>
<dbReference type="InterPro" id="IPR013114">
    <property type="entry name" value="FabA_FabZ"/>
</dbReference>
<keyword evidence="13" id="KW-1185">Reference proteome</keyword>
<evidence type="ECO:0000256" key="6">
    <source>
        <dbReference type="ARBA" id="ARBA00023098"/>
    </source>
</evidence>
<evidence type="ECO:0000256" key="5">
    <source>
        <dbReference type="ARBA" id="ARBA00022556"/>
    </source>
</evidence>
<keyword evidence="6 9" id="KW-0443">Lipid metabolism</keyword>
<dbReference type="SUPFAM" id="SSF111384">
    <property type="entry name" value="OmpH-like"/>
    <property type="match status" value="1"/>
</dbReference>
<dbReference type="GO" id="GO:0019171">
    <property type="term" value="F:(3R)-hydroxyacyl-[acyl-carrier-protein] dehydratase activity"/>
    <property type="evidence" value="ECO:0007669"/>
    <property type="project" value="UniProtKB-EC"/>
</dbReference>
<feature type="coiled-coil region" evidence="10">
    <location>
        <begin position="95"/>
        <end position="126"/>
    </location>
</feature>
<dbReference type="Pfam" id="PF03938">
    <property type="entry name" value="OmpH"/>
    <property type="match status" value="1"/>
</dbReference>
<name>A0ABX6SYC1_9SPHN</name>
<accession>A0ABX6SYC1</accession>
<keyword evidence="7 9" id="KW-0456">Lyase</keyword>
<comment type="subcellular location">
    <subcellularLocation>
        <location evidence="1 9">Cytoplasm</location>
    </subcellularLocation>
</comment>
<keyword evidence="3 9" id="KW-0963">Cytoplasm</keyword>
<dbReference type="Pfam" id="PF07977">
    <property type="entry name" value="FabA"/>
    <property type="match status" value="1"/>
</dbReference>
<dbReference type="CDD" id="cd01288">
    <property type="entry name" value="FabZ"/>
    <property type="match status" value="1"/>
</dbReference>
<feature type="chain" id="PRO_5046798059" description="3-hydroxyacyl-[acyl-carrier-protein] dehydratase FabZ" evidence="11">
    <location>
        <begin position="25"/>
        <end position="350"/>
    </location>
</feature>
<reference evidence="12 13" key="1">
    <citation type="submission" date="2020-08" db="EMBL/GenBank/DDBJ databases">
        <title>Genome sequence of Sphingomonas daechungensis KACC 18115T.</title>
        <authorList>
            <person name="Hyun D.-W."/>
            <person name="Bae J.-W."/>
        </authorList>
    </citation>
    <scope>NUCLEOTIDE SEQUENCE [LARGE SCALE GENOMIC DNA]</scope>
    <source>
        <strain evidence="12 13">KACC 18115</strain>
    </source>
</reference>
<dbReference type="Gene3D" id="3.10.129.10">
    <property type="entry name" value="Hotdog Thioesterase"/>
    <property type="match status" value="1"/>
</dbReference>
<evidence type="ECO:0000256" key="7">
    <source>
        <dbReference type="ARBA" id="ARBA00023239"/>
    </source>
</evidence>
<evidence type="ECO:0000256" key="4">
    <source>
        <dbReference type="ARBA" id="ARBA00022516"/>
    </source>
</evidence>
<evidence type="ECO:0000313" key="12">
    <source>
        <dbReference type="EMBL" id="QNP42589.1"/>
    </source>
</evidence>
<dbReference type="InterPro" id="IPR010084">
    <property type="entry name" value="FabZ"/>
</dbReference>
<feature type="active site" evidence="9">
    <location>
        <position position="251"/>
    </location>
</feature>
<dbReference type="NCBIfam" id="NF000582">
    <property type="entry name" value="PRK00006.1"/>
    <property type="match status" value="1"/>
</dbReference>
<dbReference type="Gene3D" id="3.30.910.20">
    <property type="entry name" value="Skp domain"/>
    <property type="match status" value="1"/>
</dbReference>
<comment type="similarity">
    <text evidence="2 9">Belongs to the thioester dehydratase family. FabZ subfamily.</text>
</comment>
<dbReference type="PANTHER" id="PTHR30272">
    <property type="entry name" value="3-HYDROXYACYL-[ACYL-CARRIER-PROTEIN] DEHYDRATASE"/>
    <property type="match status" value="1"/>
</dbReference>
<keyword evidence="5 9" id="KW-0441">Lipid A biosynthesis</keyword>
<dbReference type="HAMAP" id="MF_00406">
    <property type="entry name" value="FabZ"/>
    <property type="match status" value="1"/>
</dbReference>
<evidence type="ECO:0000256" key="11">
    <source>
        <dbReference type="SAM" id="SignalP"/>
    </source>
</evidence>
<dbReference type="NCBIfam" id="TIGR01750">
    <property type="entry name" value="fabZ"/>
    <property type="match status" value="1"/>
</dbReference>
<proteinExistence type="inferred from homology"/>
<sequence length="350" mass="36919">MRKIVLLAAAAATVAIPAAVNAQARGGIIIVDTDQILKTCTACTSAASQLQQKQSTLRSRAQTLQTQLTTEGKPIQDAFQALNGKKPDAALQARIDAFQTKEANARKELATSEQQLQSTAQNVQQQIAGRLVQIVEQVRARRGAALAVSKDATLANDPLGCHQRGSGRSQQRAAFSQRHAVAAAAATAAAGTLSRMSEGAALGPLDVKRVMAALPHRYPLLLVDRVETLVPDQSIVAIKAVTINEQFFQGHFPGRPIMPGVLIVEAMAQAAGVLAVESLGLANSGKLVYFMAIDGAKFRTPVEPGVLLKLEVEFVQKRSSVCKFAGKATIDGKLAAEANFTAMIADPPTA</sequence>
<keyword evidence="4 9" id="KW-0444">Lipid biosynthesis</keyword>
<keyword evidence="11" id="KW-0732">Signal</keyword>
<organism evidence="12 13">
    <name type="scientific">Sphingomonas daechungensis</name>
    <dbReference type="NCBI Taxonomy" id="1176646"/>
    <lineage>
        <taxon>Bacteria</taxon>
        <taxon>Pseudomonadati</taxon>
        <taxon>Pseudomonadota</taxon>
        <taxon>Alphaproteobacteria</taxon>
        <taxon>Sphingomonadales</taxon>
        <taxon>Sphingomonadaceae</taxon>
        <taxon>Sphingomonas</taxon>
    </lineage>
</organism>
<evidence type="ECO:0000256" key="9">
    <source>
        <dbReference type="HAMAP-Rule" id="MF_00406"/>
    </source>
</evidence>
<feature type="signal peptide" evidence="11">
    <location>
        <begin position="1"/>
        <end position="24"/>
    </location>
</feature>
<dbReference type="SMART" id="SM00935">
    <property type="entry name" value="OmpH"/>
    <property type="match status" value="1"/>
</dbReference>
<evidence type="ECO:0000256" key="2">
    <source>
        <dbReference type="ARBA" id="ARBA00009174"/>
    </source>
</evidence>